<keyword evidence="2" id="KW-0812">Transmembrane</keyword>
<sequence>MRQQMPPPSEPLDDGQRPIKVAIVGTGLAGLTTAFLLQQDQRQRYAVTLFEQADTLAFDGASVAVKNERTGQVERVDLPMRASAGGYYANLNRMYEYLQVPMHPIRFMFVFAKALSASASSQPAAGGAGVGSAPGTYFVHASNLHQMPPPWPGTRGVVAHVFEILYLIICQFWFSIACFFVPTRSDPVSGGESVAEYLERLWLPRRYVSHYLLPLMSSVSTCTHEQFLAFPASDLVNYKKLSHGQKHYAVCGGVSQVQSRLAAGLEDVRLQARVLEVSPAGNSVEVRWTSYSPSGAGNVKEERFDRAVLAVSPDVAGKIFKPLAHTIGKIPTLQVESSVHRPRSQGHRSDDFSVVDSPDTLASCMHHGRDASRAQTITLRTLFADKASRSEAAHAMPSGVVVSTCPLEEGDAKGSLQTARFTRTLRTTQSRALVERIMGRAGPTKKSDGQVSVWVSGEDGVWLTGAWCWDGMVLLEGCVVSAMQIARDYGRIGKMAASFSGGELAAAFIGGLLTATVLIMLGTFAFMRTSDVYGLGHWKLNVKMPLATMWMNLGYWTTPDGKPVQVFEEACASLLRELLTLAGLLGPQASGRDNARQAFGVLDIGFGCGEQTWELTRLLNLSTWSDFRYVGLSLNQSQVHAASRKIYTEVSRSNHFEGESFNLFCANAATPGSWSERTEAAVSSLADEKFTERWLLALDCLYHFKPSRRPVLEHAARKLDANFMAFDLILNEKASFWNTCILRAIGVMMGCPLFTFLTEEQYREQLVECGYDGRCTEVRDISEHVFPGVVGFLNDQERALGQYGISLGGYKLAGRLFGWFGKSKAVKACLVVARTKGKSN</sequence>
<accession>A0A8K0X9K5</accession>
<dbReference type="InterPro" id="IPR036188">
    <property type="entry name" value="FAD/NAD-bd_sf"/>
</dbReference>
<reference evidence="3" key="1">
    <citation type="journal article" date="2021" name="Nat. Commun.">
        <title>Genetic determinants of endophytism in the Arabidopsis root mycobiome.</title>
        <authorList>
            <person name="Mesny F."/>
            <person name="Miyauchi S."/>
            <person name="Thiergart T."/>
            <person name="Pickel B."/>
            <person name="Atanasova L."/>
            <person name="Karlsson M."/>
            <person name="Huettel B."/>
            <person name="Barry K.W."/>
            <person name="Haridas S."/>
            <person name="Chen C."/>
            <person name="Bauer D."/>
            <person name="Andreopoulos W."/>
            <person name="Pangilinan J."/>
            <person name="LaButti K."/>
            <person name="Riley R."/>
            <person name="Lipzen A."/>
            <person name="Clum A."/>
            <person name="Drula E."/>
            <person name="Henrissat B."/>
            <person name="Kohler A."/>
            <person name="Grigoriev I.V."/>
            <person name="Martin F.M."/>
            <person name="Hacquard S."/>
        </authorList>
    </citation>
    <scope>NUCLEOTIDE SEQUENCE</scope>
    <source>
        <strain evidence="3">MPI-CAGE-AT-0016</strain>
    </source>
</reference>
<dbReference type="InterPro" id="IPR029063">
    <property type="entry name" value="SAM-dependent_MTases_sf"/>
</dbReference>
<dbReference type="AlphaFoldDB" id="A0A8K0X9K5"/>
<evidence type="ECO:0000256" key="1">
    <source>
        <dbReference type="SAM" id="MobiDB-lite"/>
    </source>
</evidence>
<dbReference type="Pfam" id="PF13450">
    <property type="entry name" value="NAD_binding_8"/>
    <property type="match status" value="1"/>
</dbReference>
<dbReference type="Gene3D" id="3.50.50.60">
    <property type="entry name" value="FAD/NAD(P)-binding domain"/>
    <property type="match status" value="1"/>
</dbReference>
<dbReference type="PANTHER" id="PTHR42923:SF42">
    <property type="entry name" value="AMINE OXIDASE DOMAIN-CONTAINING PROTEIN"/>
    <property type="match status" value="1"/>
</dbReference>
<proteinExistence type="predicted"/>
<dbReference type="OrthoDB" id="5977668at2759"/>
<feature type="region of interest" description="Disordered" evidence="1">
    <location>
        <begin position="335"/>
        <end position="354"/>
    </location>
</feature>
<keyword evidence="4" id="KW-1185">Reference proteome</keyword>
<evidence type="ECO:0000313" key="4">
    <source>
        <dbReference type="Proteomes" id="UP000813385"/>
    </source>
</evidence>
<comment type="caution">
    <text evidence="3">The sequence shown here is derived from an EMBL/GenBank/DDBJ whole genome shotgun (WGS) entry which is preliminary data.</text>
</comment>
<protein>
    <recommendedName>
        <fullName evidence="5">Amine oxidase domain-containing protein</fullName>
    </recommendedName>
</protein>
<name>A0A8K0X9K5_9PEZI</name>
<dbReference type="SUPFAM" id="SSF51905">
    <property type="entry name" value="FAD/NAD(P)-binding domain"/>
    <property type="match status" value="1"/>
</dbReference>
<evidence type="ECO:0000256" key="2">
    <source>
        <dbReference type="SAM" id="Phobius"/>
    </source>
</evidence>
<dbReference type="Gene3D" id="3.40.50.150">
    <property type="entry name" value="Vaccinia Virus protein VP39"/>
    <property type="match status" value="1"/>
</dbReference>
<dbReference type="EMBL" id="JAGPXD010000001">
    <property type="protein sequence ID" value="KAH7376982.1"/>
    <property type="molecule type" value="Genomic_DNA"/>
</dbReference>
<evidence type="ECO:0000313" key="3">
    <source>
        <dbReference type="EMBL" id="KAH7376982.1"/>
    </source>
</evidence>
<organism evidence="3 4">
    <name type="scientific">Plectosphaerella cucumerina</name>
    <dbReference type="NCBI Taxonomy" id="40658"/>
    <lineage>
        <taxon>Eukaryota</taxon>
        <taxon>Fungi</taxon>
        <taxon>Dikarya</taxon>
        <taxon>Ascomycota</taxon>
        <taxon>Pezizomycotina</taxon>
        <taxon>Sordariomycetes</taxon>
        <taxon>Hypocreomycetidae</taxon>
        <taxon>Glomerellales</taxon>
        <taxon>Plectosphaerellaceae</taxon>
        <taxon>Plectosphaerella</taxon>
    </lineage>
</organism>
<dbReference type="GO" id="GO:0016491">
    <property type="term" value="F:oxidoreductase activity"/>
    <property type="evidence" value="ECO:0007669"/>
    <property type="project" value="TreeGrafter"/>
</dbReference>
<dbReference type="SUPFAM" id="SSF53335">
    <property type="entry name" value="S-adenosyl-L-methionine-dependent methyltransferases"/>
    <property type="match status" value="1"/>
</dbReference>
<feature type="transmembrane region" description="Helical" evidence="2">
    <location>
        <begin position="504"/>
        <end position="527"/>
    </location>
</feature>
<gene>
    <name evidence="3" type="ORF">B0T11DRAFT_309435</name>
</gene>
<dbReference type="PANTHER" id="PTHR42923">
    <property type="entry name" value="PROTOPORPHYRINOGEN OXIDASE"/>
    <property type="match status" value="1"/>
</dbReference>
<evidence type="ECO:0008006" key="5">
    <source>
        <dbReference type="Google" id="ProtNLM"/>
    </source>
</evidence>
<dbReference type="Proteomes" id="UP000813385">
    <property type="component" value="Unassembled WGS sequence"/>
</dbReference>
<dbReference type="InterPro" id="IPR050464">
    <property type="entry name" value="Zeta_carotene_desat/Oxidored"/>
</dbReference>
<keyword evidence="2" id="KW-0472">Membrane</keyword>
<keyword evidence="2" id="KW-1133">Transmembrane helix</keyword>